<protein>
    <submittedName>
        <fullName evidence="1">Uncharacterized protein</fullName>
    </submittedName>
</protein>
<dbReference type="EMBL" id="JASPKZ010009799">
    <property type="protein sequence ID" value="KAJ9576348.1"/>
    <property type="molecule type" value="Genomic_DNA"/>
</dbReference>
<sequence length="99" mass="11702">YSYLIYHFLFKSQVRFHSSNAFQEQYIYPLIVFLAPRDNKSSLLKRHVGPAEEVGRGYKCMLQILHSNLGHSVSEDHTWNKLQKQFNILTYLFADYTSI</sequence>
<name>A0AAD7Z9C9_DIPPU</name>
<comment type="caution">
    <text evidence="1">The sequence shown here is derived from an EMBL/GenBank/DDBJ whole genome shotgun (WGS) entry which is preliminary data.</text>
</comment>
<evidence type="ECO:0000313" key="1">
    <source>
        <dbReference type="EMBL" id="KAJ9576348.1"/>
    </source>
</evidence>
<feature type="non-terminal residue" evidence="1">
    <location>
        <position position="99"/>
    </location>
</feature>
<gene>
    <name evidence="1" type="ORF">L9F63_006793</name>
</gene>
<organism evidence="1 2">
    <name type="scientific">Diploptera punctata</name>
    <name type="common">Pacific beetle cockroach</name>
    <dbReference type="NCBI Taxonomy" id="6984"/>
    <lineage>
        <taxon>Eukaryota</taxon>
        <taxon>Metazoa</taxon>
        <taxon>Ecdysozoa</taxon>
        <taxon>Arthropoda</taxon>
        <taxon>Hexapoda</taxon>
        <taxon>Insecta</taxon>
        <taxon>Pterygota</taxon>
        <taxon>Neoptera</taxon>
        <taxon>Polyneoptera</taxon>
        <taxon>Dictyoptera</taxon>
        <taxon>Blattodea</taxon>
        <taxon>Blaberoidea</taxon>
        <taxon>Blaberidae</taxon>
        <taxon>Diplopterinae</taxon>
        <taxon>Diploptera</taxon>
    </lineage>
</organism>
<dbReference type="Proteomes" id="UP001233999">
    <property type="component" value="Unassembled WGS sequence"/>
</dbReference>
<feature type="non-terminal residue" evidence="1">
    <location>
        <position position="1"/>
    </location>
</feature>
<proteinExistence type="predicted"/>
<reference evidence="1" key="1">
    <citation type="journal article" date="2023" name="IScience">
        <title>Live-bearing cockroach genome reveals convergent evolutionary mechanisms linked to viviparity in insects and beyond.</title>
        <authorList>
            <person name="Fouks B."/>
            <person name="Harrison M.C."/>
            <person name="Mikhailova A.A."/>
            <person name="Marchal E."/>
            <person name="English S."/>
            <person name="Carruthers M."/>
            <person name="Jennings E.C."/>
            <person name="Chiamaka E.L."/>
            <person name="Frigard R.A."/>
            <person name="Pippel M."/>
            <person name="Attardo G.M."/>
            <person name="Benoit J.B."/>
            <person name="Bornberg-Bauer E."/>
            <person name="Tobe S.S."/>
        </authorList>
    </citation>
    <scope>NUCLEOTIDE SEQUENCE</scope>
    <source>
        <strain evidence="1">Stay&amp;Tobe</strain>
    </source>
</reference>
<evidence type="ECO:0000313" key="2">
    <source>
        <dbReference type="Proteomes" id="UP001233999"/>
    </source>
</evidence>
<dbReference type="AlphaFoldDB" id="A0AAD7Z9C9"/>
<keyword evidence="2" id="KW-1185">Reference proteome</keyword>
<reference evidence="1" key="2">
    <citation type="submission" date="2023-05" db="EMBL/GenBank/DDBJ databases">
        <authorList>
            <person name="Fouks B."/>
        </authorList>
    </citation>
    <scope>NUCLEOTIDE SEQUENCE</scope>
    <source>
        <strain evidence="1">Stay&amp;Tobe</strain>
        <tissue evidence="1">Testes</tissue>
    </source>
</reference>
<accession>A0AAD7Z9C9</accession>